<dbReference type="InterPro" id="IPR048939">
    <property type="entry name" value="ATG5_UblA"/>
</dbReference>
<evidence type="ECO:0000313" key="7">
    <source>
        <dbReference type="EMBL" id="KAG2188422.1"/>
    </source>
</evidence>
<evidence type="ECO:0000259" key="6">
    <source>
        <dbReference type="Pfam" id="PF20638"/>
    </source>
</evidence>
<evidence type="ECO:0000256" key="3">
    <source>
        <dbReference type="ARBA" id="ARBA00022843"/>
    </source>
</evidence>
<dbReference type="EMBL" id="JAEPRA010000002">
    <property type="protein sequence ID" value="KAG2188422.1"/>
    <property type="molecule type" value="Genomic_DNA"/>
</dbReference>
<dbReference type="Gene3D" id="3.10.20.90">
    <property type="entry name" value="Phosphatidylinositol 3-kinase Catalytic Subunit, Chain A, domain 1"/>
    <property type="match status" value="1"/>
</dbReference>
<dbReference type="Pfam" id="PF20638">
    <property type="entry name" value="ATG5_UblA"/>
    <property type="match status" value="1"/>
</dbReference>
<dbReference type="Proteomes" id="UP000612746">
    <property type="component" value="Unassembled WGS sequence"/>
</dbReference>
<dbReference type="GO" id="GO:0006995">
    <property type="term" value="P:cellular response to nitrogen starvation"/>
    <property type="evidence" value="ECO:0007669"/>
    <property type="project" value="TreeGrafter"/>
</dbReference>
<dbReference type="OrthoDB" id="272162at2759"/>
<dbReference type="GO" id="GO:0005776">
    <property type="term" value="C:autophagosome"/>
    <property type="evidence" value="ECO:0007669"/>
    <property type="project" value="TreeGrafter"/>
</dbReference>
<evidence type="ECO:0000259" key="5">
    <source>
        <dbReference type="Pfam" id="PF20637"/>
    </source>
</evidence>
<evidence type="ECO:0000313" key="8">
    <source>
        <dbReference type="Proteomes" id="UP000612746"/>
    </source>
</evidence>
<comment type="caution">
    <text evidence="7">The sequence shown here is derived from an EMBL/GenBank/DDBJ whole genome shotgun (WGS) entry which is preliminary data.</text>
</comment>
<feature type="domain" description="Autophagy protein ATG5 UblA" evidence="6">
    <location>
        <begin position="9"/>
        <end position="118"/>
    </location>
</feature>
<dbReference type="GO" id="GO:0044233">
    <property type="term" value="C:mitochondria-associated endoplasmic reticulum membrane contact site"/>
    <property type="evidence" value="ECO:0007669"/>
    <property type="project" value="TreeGrafter"/>
</dbReference>
<feature type="domain" description="Autophagy protein ATG5 alpha-helical bundle region" evidence="5">
    <location>
        <begin position="134"/>
        <end position="189"/>
    </location>
</feature>
<accession>A0A8H7UNP1</accession>
<reference evidence="7" key="1">
    <citation type="submission" date="2020-12" db="EMBL/GenBank/DDBJ databases">
        <title>Metabolic potential, ecology and presence of endohyphal bacteria is reflected in genomic diversity of Mucoromycotina.</title>
        <authorList>
            <person name="Muszewska A."/>
            <person name="Okrasinska A."/>
            <person name="Steczkiewicz K."/>
            <person name="Drgas O."/>
            <person name="Orlowska M."/>
            <person name="Perlinska-Lenart U."/>
            <person name="Aleksandrzak-Piekarczyk T."/>
            <person name="Szatraj K."/>
            <person name="Zielenkiewicz U."/>
            <person name="Pilsyk S."/>
            <person name="Malc E."/>
            <person name="Mieczkowski P."/>
            <person name="Kruszewska J.S."/>
            <person name="Biernat P."/>
            <person name="Pawlowska J."/>
        </authorList>
    </citation>
    <scope>NUCLEOTIDE SEQUENCE</scope>
    <source>
        <strain evidence="7">WA0000051536</strain>
    </source>
</reference>
<dbReference type="Pfam" id="PF20637">
    <property type="entry name" value="ATG5_HBR"/>
    <property type="match status" value="1"/>
</dbReference>
<dbReference type="GO" id="GO:0034274">
    <property type="term" value="C:Atg12-Atg5-Atg16 complex"/>
    <property type="evidence" value="ECO:0007669"/>
    <property type="project" value="TreeGrafter"/>
</dbReference>
<keyword evidence="8" id="KW-1185">Reference proteome</keyword>
<keyword evidence="2" id="KW-1017">Isopeptide bond</keyword>
<evidence type="ECO:0008006" key="9">
    <source>
        <dbReference type="Google" id="ProtNLM"/>
    </source>
</evidence>
<dbReference type="GO" id="GO:0061908">
    <property type="term" value="C:phagophore"/>
    <property type="evidence" value="ECO:0007669"/>
    <property type="project" value="TreeGrafter"/>
</dbReference>
<evidence type="ECO:0000256" key="4">
    <source>
        <dbReference type="ARBA" id="ARBA00023006"/>
    </source>
</evidence>
<evidence type="ECO:0000256" key="2">
    <source>
        <dbReference type="ARBA" id="ARBA00022499"/>
    </source>
</evidence>
<organism evidence="7 8">
    <name type="scientific">Umbelopsis vinacea</name>
    <dbReference type="NCBI Taxonomy" id="44442"/>
    <lineage>
        <taxon>Eukaryota</taxon>
        <taxon>Fungi</taxon>
        <taxon>Fungi incertae sedis</taxon>
        <taxon>Mucoromycota</taxon>
        <taxon>Mucoromycotina</taxon>
        <taxon>Umbelopsidomycetes</taxon>
        <taxon>Umbelopsidales</taxon>
        <taxon>Umbelopsidaceae</taxon>
        <taxon>Umbelopsis</taxon>
    </lineage>
</organism>
<dbReference type="InterPro" id="IPR048940">
    <property type="entry name" value="ATG5_HBR"/>
</dbReference>
<dbReference type="GO" id="GO:0034045">
    <property type="term" value="C:phagophore assembly site membrane"/>
    <property type="evidence" value="ECO:0007669"/>
    <property type="project" value="TreeGrafter"/>
</dbReference>
<evidence type="ECO:0000256" key="1">
    <source>
        <dbReference type="ARBA" id="ARBA00006910"/>
    </source>
</evidence>
<dbReference type="PANTHER" id="PTHR13040:SF2">
    <property type="entry name" value="AUTOPHAGY PROTEIN 5"/>
    <property type="match status" value="1"/>
</dbReference>
<dbReference type="GO" id="GO:0000422">
    <property type="term" value="P:autophagy of mitochondrion"/>
    <property type="evidence" value="ECO:0007669"/>
    <property type="project" value="TreeGrafter"/>
</dbReference>
<protein>
    <recommendedName>
        <fullName evidence="9">Autophagy protein 5</fullName>
    </recommendedName>
</protein>
<proteinExistence type="inferred from homology"/>
<dbReference type="GO" id="GO:0019776">
    <property type="term" value="F:Atg8-family ligase activity"/>
    <property type="evidence" value="ECO:0007669"/>
    <property type="project" value="TreeGrafter"/>
</dbReference>
<dbReference type="AlphaFoldDB" id="A0A8H7UNP1"/>
<gene>
    <name evidence="7" type="ORF">INT44_001175</name>
</gene>
<dbReference type="Gene3D" id="1.10.246.190">
    <property type="entry name" value="Autophagy protein Apg5, helix rich domain"/>
    <property type="match status" value="1"/>
</dbReference>
<keyword evidence="3" id="KW-0832">Ubl conjugation</keyword>
<dbReference type="InterPro" id="IPR042526">
    <property type="entry name" value="Atg5_HR"/>
</dbReference>
<dbReference type="InterPro" id="IPR007239">
    <property type="entry name" value="Atg5"/>
</dbReference>
<sequence length="232" mass="26477">MSTSVSKSVWAGRIPLAISIDGSEAQHFGAVNTPSSIFIEASRTSYLILLTEEIRDLYRAAGLTLPDSTAEIWFEYQGKPLKWHYPLGLLYDILCISEPSYRQMEDTKSIPWNIKVHFQNYPAAHLFRDQSAATAKDFFMSMIKEADFLRYGSTKRVMNLSKSDQSQLWESLCSNDFDSFWKVNQRLIPVDDQVVRHIPLRLYLPDDCPVIQDRVSPRTEAGKANTSVHVLP</sequence>
<comment type="similarity">
    <text evidence="1">Belongs to the ATG5 family.</text>
</comment>
<dbReference type="GO" id="GO:0034727">
    <property type="term" value="P:piecemeal microautophagy of the nucleus"/>
    <property type="evidence" value="ECO:0007669"/>
    <property type="project" value="TreeGrafter"/>
</dbReference>
<dbReference type="Gene3D" id="3.10.20.620">
    <property type="match status" value="1"/>
</dbReference>
<keyword evidence="4" id="KW-0072">Autophagy</keyword>
<dbReference type="PANTHER" id="PTHR13040">
    <property type="entry name" value="AUTOPHAGY PROTEIN 5"/>
    <property type="match status" value="1"/>
</dbReference>
<dbReference type="InterPro" id="IPR042527">
    <property type="entry name" value="Atg5_UblA_dom_sf"/>
</dbReference>
<name>A0A8H7UNP1_9FUNG</name>